<proteinExistence type="predicted"/>
<comment type="caution">
    <text evidence="1">The sequence shown here is derived from an EMBL/GenBank/DDBJ whole genome shotgun (WGS) entry which is preliminary data.</text>
</comment>
<protein>
    <submittedName>
        <fullName evidence="1">Uncharacterized protein</fullName>
    </submittedName>
</protein>
<evidence type="ECO:0000313" key="1">
    <source>
        <dbReference type="EMBL" id="KAG0475145.1"/>
    </source>
</evidence>
<dbReference type="EMBL" id="JADCNM010000007">
    <property type="protein sequence ID" value="KAG0475145.1"/>
    <property type="molecule type" value="Genomic_DNA"/>
</dbReference>
<dbReference type="AlphaFoldDB" id="A0A835QKS8"/>
<sequence>MNCYPNRSERGQEWRLVGHRRSLLVEKPPQDGRDHLRSMERGPVAPTRFLESEHRRRRSLQVIGIQDVFFLSATMASSSVFPSSSYSSSQFCLFIL</sequence>
<accession>A0A835QKS8</accession>
<evidence type="ECO:0000313" key="2">
    <source>
        <dbReference type="Proteomes" id="UP000639772"/>
    </source>
</evidence>
<name>A0A835QKS8_VANPL</name>
<gene>
    <name evidence="1" type="ORF">HPP92_014831</name>
</gene>
<reference evidence="1 2" key="1">
    <citation type="journal article" date="2020" name="Nat. Food">
        <title>A phased Vanilla planifolia genome enables genetic improvement of flavour and production.</title>
        <authorList>
            <person name="Hasing T."/>
            <person name="Tang H."/>
            <person name="Brym M."/>
            <person name="Khazi F."/>
            <person name="Huang T."/>
            <person name="Chambers A.H."/>
        </authorList>
    </citation>
    <scope>NUCLEOTIDE SEQUENCE [LARGE SCALE GENOMIC DNA]</scope>
    <source>
        <tissue evidence="1">Leaf</tissue>
    </source>
</reference>
<organism evidence="1 2">
    <name type="scientific">Vanilla planifolia</name>
    <name type="common">Vanilla</name>
    <dbReference type="NCBI Taxonomy" id="51239"/>
    <lineage>
        <taxon>Eukaryota</taxon>
        <taxon>Viridiplantae</taxon>
        <taxon>Streptophyta</taxon>
        <taxon>Embryophyta</taxon>
        <taxon>Tracheophyta</taxon>
        <taxon>Spermatophyta</taxon>
        <taxon>Magnoliopsida</taxon>
        <taxon>Liliopsida</taxon>
        <taxon>Asparagales</taxon>
        <taxon>Orchidaceae</taxon>
        <taxon>Vanilloideae</taxon>
        <taxon>Vanilleae</taxon>
        <taxon>Vanilla</taxon>
    </lineage>
</organism>
<dbReference type="Proteomes" id="UP000639772">
    <property type="component" value="Chromosome 7"/>
</dbReference>